<evidence type="ECO:0008006" key="3">
    <source>
        <dbReference type="Google" id="ProtNLM"/>
    </source>
</evidence>
<evidence type="ECO:0000313" key="1">
    <source>
        <dbReference type="EMBL" id="WMW65703.1"/>
    </source>
</evidence>
<dbReference type="EMBL" id="CP133659">
    <property type="protein sequence ID" value="WMW65703.1"/>
    <property type="molecule type" value="Genomic_DNA"/>
</dbReference>
<accession>A0ABY9R3X3</accession>
<dbReference type="RefSeq" id="WP_309541662.1">
    <property type="nucleotide sequence ID" value="NZ_CP133659.1"/>
</dbReference>
<gene>
    <name evidence="1" type="ORF">KPS_000204</name>
</gene>
<keyword evidence="2" id="KW-1185">Reference proteome</keyword>
<dbReference type="SUPFAM" id="SSF53474">
    <property type="entry name" value="alpha/beta-Hydrolases"/>
    <property type="match status" value="1"/>
</dbReference>
<organism evidence="1 2">
    <name type="scientific">Nitratidesulfovibrio liaohensis</name>
    <dbReference type="NCBI Taxonomy" id="2604158"/>
    <lineage>
        <taxon>Bacteria</taxon>
        <taxon>Pseudomonadati</taxon>
        <taxon>Thermodesulfobacteriota</taxon>
        <taxon>Desulfovibrionia</taxon>
        <taxon>Desulfovibrionales</taxon>
        <taxon>Desulfovibrionaceae</taxon>
        <taxon>Nitratidesulfovibrio</taxon>
    </lineage>
</organism>
<protein>
    <recommendedName>
        <fullName evidence="3">PGAP1-like protein</fullName>
    </recommendedName>
</protein>
<dbReference type="InterPro" id="IPR029058">
    <property type="entry name" value="AB_hydrolase_fold"/>
</dbReference>
<reference evidence="1" key="1">
    <citation type="submission" date="2023-09" db="EMBL/GenBank/DDBJ databases">
        <authorList>
            <consortium name="CW5 consortium"/>
            <person name="Lu C.-W."/>
        </authorList>
    </citation>
    <scope>NUCLEOTIDE SEQUENCE</scope>
    <source>
        <strain evidence="1">KPS</strain>
    </source>
</reference>
<sequence>MCKDVQYPIIYVRGYAMTKSEVNETTADPFCGFNIGSTVYRAATDRSKKARKFIFESPVVRLMTDFGYKDVFEDGMDIMDEGWSGAFPQRSIVVYRYYEQASDLLGQGETPDISVFAKGLSDLVLRVKDLVCANPANNTSADKFRCYLVAHSMGGLVCRAFLQNPAFGSDTARACVDKVFTYATPHNGIDMGGLNVPDWLTMFGMDTFSRENMAKYLNVEQYASVDPNGRVDWLPDLGGAGWKFSVDRFFCMIGTNRGDYDVAMGLSRTFSGHGGDGLVKIENASVWRPAEGGNEAVPSPRAYAYRSHSGYFGIVNSEESYQNLIRFLFGDVRIDVWANVDDVRLPAKVAQAAGNKPVNANYLFETSIAPRGKLWSLTRRKAEEDSAACRNYAALAGADPTAKSIYLSSVFLGMQWRVNPNSSSLAYSLSLCVRVPEYEINNRLWLDDHYEGGALFQDTLVVEAFLDSSGKSVTHIDYAWRSTGQSGHYVVPQDQPNDVLVLAVPFGNNHTPGINGVLRCFISEWNV</sequence>
<name>A0ABY9R3X3_9BACT</name>
<dbReference type="Proteomes" id="UP001180616">
    <property type="component" value="Chromosome"/>
</dbReference>
<proteinExistence type="predicted"/>
<evidence type="ECO:0000313" key="2">
    <source>
        <dbReference type="Proteomes" id="UP001180616"/>
    </source>
</evidence>
<dbReference type="Gene3D" id="3.40.50.1820">
    <property type="entry name" value="alpha/beta hydrolase"/>
    <property type="match status" value="1"/>
</dbReference>